<keyword evidence="1" id="KW-1133">Transmembrane helix</keyword>
<keyword evidence="3" id="KW-1185">Reference proteome</keyword>
<feature type="transmembrane region" description="Helical" evidence="1">
    <location>
        <begin position="6"/>
        <end position="23"/>
    </location>
</feature>
<dbReference type="AlphaFoldDB" id="A0A2G7HDD7"/>
<dbReference type="InterPro" id="IPR027890">
    <property type="entry name" value="DUF4491"/>
</dbReference>
<reference evidence="2 3" key="1">
    <citation type="submission" date="2017-10" db="EMBL/GenBank/DDBJ databases">
        <title>Reclassification of Eubacterium combesii and discrepancies in the nomenclature of botulinum neurotoxin producing clostridia. Request for an Opinion.</title>
        <authorList>
            <person name="Dobritsa A.P."/>
            <person name="Kutumbaka K.K."/>
            <person name="Samadpour M."/>
        </authorList>
    </citation>
    <scope>NUCLEOTIDE SEQUENCE [LARGE SCALE GENOMIC DNA]</scope>
    <source>
        <strain evidence="2 3">DSM 20696</strain>
    </source>
</reference>
<evidence type="ECO:0000313" key="3">
    <source>
        <dbReference type="Proteomes" id="UP000231322"/>
    </source>
</evidence>
<dbReference type="EMBL" id="PEIK01000013">
    <property type="protein sequence ID" value="PIH03123.1"/>
    <property type="molecule type" value="Genomic_DNA"/>
</dbReference>
<accession>A0A2G7HDD7</accession>
<evidence type="ECO:0000313" key="2">
    <source>
        <dbReference type="EMBL" id="PIH03123.1"/>
    </source>
</evidence>
<gene>
    <name evidence="2" type="ORF">CS538_14760</name>
</gene>
<dbReference type="Proteomes" id="UP000231322">
    <property type="component" value="Unassembled WGS sequence"/>
</dbReference>
<sequence>MNFTGIIMGLFMLFFTGIGHVIVIKGEYHFGVKIWPGFLILGVGLIVLSLIIDNVYLSGGLGIGGLTFLWGILELFQQKERVRKGWFPKKQKDLKNKR</sequence>
<feature type="transmembrane region" description="Helical" evidence="1">
    <location>
        <begin position="58"/>
        <end position="76"/>
    </location>
</feature>
<feature type="transmembrane region" description="Helical" evidence="1">
    <location>
        <begin position="35"/>
        <end position="52"/>
    </location>
</feature>
<keyword evidence="1" id="KW-0472">Membrane</keyword>
<proteinExistence type="predicted"/>
<dbReference type="Pfam" id="PF14898">
    <property type="entry name" value="DUF4491"/>
    <property type="match status" value="1"/>
</dbReference>
<organism evidence="2 3">
    <name type="scientific">Clostridium combesii</name>
    <dbReference type="NCBI Taxonomy" id="39481"/>
    <lineage>
        <taxon>Bacteria</taxon>
        <taxon>Bacillati</taxon>
        <taxon>Bacillota</taxon>
        <taxon>Clostridia</taxon>
        <taxon>Eubacteriales</taxon>
        <taxon>Clostridiaceae</taxon>
        <taxon>Clostridium</taxon>
    </lineage>
</organism>
<evidence type="ECO:0000256" key="1">
    <source>
        <dbReference type="SAM" id="Phobius"/>
    </source>
</evidence>
<keyword evidence="1" id="KW-0812">Transmembrane</keyword>
<comment type="caution">
    <text evidence="2">The sequence shown here is derived from an EMBL/GenBank/DDBJ whole genome shotgun (WGS) entry which is preliminary data.</text>
</comment>
<dbReference type="RefSeq" id="WP_099839951.1">
    <property type="nucleotide sequence ID" value="NZ_PEIK01000013.1"/>
</dbReference>
<protein>
    <submittedName>
        <fullName evidence="2">DUF4491 domain-containing protein</fullName>
    </submittedName>
</protein>
<name>A0A2G7HDD7_9CLOT</name>